<gene>
    <name evidence="1" type="ORF">TBIB3V08_LOCUS353</name>
</gene>
<dbReference type="AlphaFoldDB" id="A0A7R9HVF9"/>
<name>A0A7R9HVF9_9NEOP</name>
<sequence>MYLVPTSPICTWSLRPQYVPGPYVPNMYLIPTSPICTWFLRPQYVPSPYVPNMYLVLTSQYVAGPHVPKFTWFLRPQYVPGPYVPNILNMYLSGHDMSSSHQKNHLTGAAWYDDGDIPCAIVDWMPTGQQVPSCVALIGQSPTHHELLVEVPSPVISRELHEHGSDDRSPGLTRLPQQRVIVGQQRVPQQERGLDRLDISLRAQLHRVPERKLRRHPH</sequence>
<accession>A0A7R9HVF9</accession>
<protein>
    <submittedName>
        <fullName evidence="1">Uncharacterized protein</fullName>
    </submittedName>
</protein>
<reference evidence="1" key="1">
    <citation type="submission" date="2020-11" db="EMBL/GenBank/DDBJ databases">
        <authorList>
            <person name="Tran Van P."/>
        </authorList>
    </citation>
    <scope>NUCLEOTIDE SEQUENCE</scope>
</reference>
<dbReference type="EMBL" id="OD564311">
    <property type="protein sequence ID" value="CAD7437750.1"/>
    <property type="molecule type" value="Genomic_DNA"/>
</dbReference>
<organism evidence="1">
    <name type="scientific">Timema bartmani</name>
    <dbReference type="NCBI Taxonomy" id="61472"/>
    <lineage>
        <taxon>Eukaryota</taxon>
        <taxon>Metazoa</taxon>
        <taxon>Ecdysozoa</taxon>
        <taxon>Arthropoda</taxon>
        <taxon>Hexapoda</taxon>
        <taxon>Insecta</taxon>
        <taxon>Pterygota</taxon>
        <taxon>Neoptera</taxon>
        <taxon>Polyneoptera</taxon>
        <taxon>Phasmatodea</taxon>
        <taxon>Timematodea</taxon>
        <taxon>Timematoidea</taxon>
        <taxon>Timematidae</taxon>
        <taxon>Timema</taxon>
    </lineage>
</organism>
<proteinExistence type="predicted"/>
<evidence type="ECO:0000313" key="1">
    <source>
        <dbReference type="EMBL" id="CAD7437750.1"/>
    </source>
</evidence>